<sequence>MARRETSPDLPVTLRVRLFFRGYRVASFVLALALSDGLLGAVAASIKLALAKLLEAVLFSSFVYVLGLLLVKGGYFWPRQTRVDQSFHGWTGRIPVPRISGPGHSEDIYSGFQARLDPNYGFRLVQCNFGPARIIPTCMYTHVCDMHTLRDRHPCMQTLTYFQ</sequence>
<feature type="transmembrane region" description="Helical" evidence="1">
    <location>
        <begin position="25"/>
        <end position="50"/>
    </location>
</feature>
<gene>
    <name evidence="3" type="primary">LOC104593354</name>
</gene>
<dbReference type="AlphaFoldDB" id="A0A1U7ZCV1"/>
<accession>A0A1U7ZCV1</accession>
<keyword evidence="1" id="KW-0472">Membrane</keyword>
<dbReference type="InParanoid" id="A0A1U7ZCV1"/>
<dbReference type="Proteomes" id="UP000189703">
    <property type="component" value="Unplaced"/>
</dbReference>
<evidence type="ECO:0000313" key="3">
    <source>
        <dbReference type="RefSeq" id="XP_010251417.1"/>
    </source>
</evidence>
<organism evidence="2 3">
    <name type="scientific">Nelumbo nucifera</name>
    <name type="common">Sacred lotus</name>
    <dbReference type="NCBI Taxonomy" id="4432"/>
    <lineage>
        <taxon>Eukaryota</taxon>
        <taxon>Viridiplantae</taxon>
        <taxon>Streptophyta</taxon>
        <taxon>Embryophyta</taxon>
        <taxon>Tracheophyta</taxon>
        <taxon>Spermatophyta</taxon>
        <taxon>Magnoliopsida</taxon>
        <taxon>Proteales</taxon>
        <taxon>Nelumbonaceae</taxon>
        <taxon>Nelumbo</taxon>
    </lineage>
</organism>
<name>A0A1U7ZCV1_NELNU</name>
<keyword evidence="2" id="KW-1185">Reference proteome</keyword>
<protein>
    <submittedName>
        <fullName evidence="3">Uncharacterized protein LOC104593354</fullName>
    </submittedName>
</protein>
<evidence type="ECO:0000313" key="2">
    <source>
        <dbReference type="Proteomes" id="UP000189703"/>
    </source>
</evidence>
<feature type="transmembrane region" description="Helical" evidence="1">
    <location>
        <begin position="56"/>
        <end position="77"/>
    </location>
</feature>
<reference evidence="3" key="1">
    <citation type="submission" date="2025-08" db="UniProtKB">
        <authorList>
            <consortium name="RefSeq"/>
        </authorList>
    </citation>
    <scope>IDENTIFICATION</scope>
</reference>
<dbReference type="GeneID" id="104593354"/>
<dbReference type="KEGG" id="nnu:104593354"/>
<dbReference type="RefSeq" id="XP_010251417.1">
    <property type="nucleotide sequence ID" value="XM_010253115.1"/>
</dbReference>
<keyword evidence="1" id="KW-1133">Transmembrane helix</keyword>
<keyword evidence="1" id="KW-0812">Transmembrane</keyword>
<evidence type="ECO:0000256" key="1">
    <source>
        <dbReference type="SAM" id="Phobius"/>
    </source>
</evidence>
<proteinExistence type="predicted"/>